<dbReference type="AlphaFoldDB" id="A0A7S5FHM8"/>
<feature type="signal peptide" evidence="1">
    <location>
        <begin position="1"/>
        <end position="20"/>
    </location>
</feature>
<dbReference type="PROSITE" id="PS51277">
    <property type="entry name" value="BURP"/>
    <property type="match status" value="1"/>
</dbReference>
<evidence type="ECO:0000313" key="3">
    <source>
        <dbReference type="EMBL" id="QFZ95611.1"/>
    </source>
</evidence>
<dbReference type="EMBL" id="MK089798">
    <property type="protein sequence ID" value="QFZ95611.1"/>
    <property type="molecule type" value="mRNA"/>
</dbReference>
<dbReference type="PANTHER" id="PTHR31236:SF45">
    <property type="entry name" value="BURP DOMAIN-CONTAINING PROTEIN"/>
    <property type="match status" value="1"/>
</dbReference>
<dbReference type="InterPro" id="IPR004873">
    <property type="entry name" value="BURP_dom"/>
</dbReference>
<accession>A0A7S5FHM8</accession>
<feature type="domain" description="BURP" evidence="2">
    <location>
        <begin position="247"/>
        <end position="456"/>
    </location>
</feature>
<proteinExistence type="evidence at transcript level"/>
<sequence length="456" mass="51437">MASNLLYLLFLVASAGSAIGALGYQFDIPDTLTNAKSPLDDSTAKFLKSLLEGGLVLNTPDVCHSLGFFCADEISSSSSEAPEVPKRSLGTRKLLNAAFESHPNWVSKQPYSVFAWTNEEQPSPTSNWVNKQPYSVFAWTNEEQPSKWFNKPTSSWVNKQPYSVFAWTNEEQPSKWFNKPTSNWVNKQPYSVFAWTNEDQPSKWFNKQPYSVFAWTNEDQPSKWFNKQPFGEHPKQKLESLPTKGRAFRFASAQAGKSILLPPITPLLSNKLIHPHLEDVLPFNKESLSQVLRAFNLSANSGMGQSMEFALDMGKSTNNGVEFRKSVATTKEMVDFVGGVLCKEKGDCHVKSIAQSFENKESKMVKVVDVELVSKDPVACHTVPFPYKVYVCHKIKDSPVYKVNMMVEGGKTLSTPFICHWDTSKFRTNHQAFEDLNMKPGQGEICHWLGYETIVW</sequence>
<dbReference type="PANTHER" id="PTHR31236">
    <property type="entry name" value="BURP DOMAIN PROTEIN USPL1-LIKE"/>
    <property type="match status" value="1"/>
</dbReference>
<evidence type="ECO:0000256" key="1">
    <source>
        <dbReference type="SAM" id="SignalP"/>
    </source>
</evidence>
<protein>
    <submittedName>
        <fullName evidence="3">Putative lyciumin peptide</fullName>
    </submittedName>
</protein>
<gene>
    <name evidence="3" type="primary">BURP</name>
</gene>
<dbReference type="Pfam" id="PF03181">
    <property type="entry name" value="BURP"/>
    <property type="match status" value="1"/>
</dbReference>
<reference evidence="3" key="1">
    <citation type="submission" date="2018-10" db="EMBL/GenBank/DDBJ databases">
        <title>Independent evolution of lyciumin ribosomal peptides in lycophytes and angiosperms.</title>
        <authorList>
            <person name="Kersten R.D."/>
            <person name="Weng J.-K."/>
        </authorList>
    </citation>
    <scope>NUCLEOTIDE SEQUENCE</scope>
    <source>
        <tissue evidence="3">Root</tissue>
    </source>
</reference>
<dbReference type="InterPro" id="IPR044816">
    <property type="entry name" value="BURP"/>
</dbReference>
<organism evidence="3">
    <name type="scientific">Selaginella uncinata</name>
    <name type="common">Blue spike-moss</name>
    <name type="synonym">Lycopodium uncinatum</name>
    <dbReference type="NCBI Taxonomy" id="307165"/>
    <lineage>
        <taxon>Eukaryota</taxon>
        <taxon>Viridiplantae</taxon>
        <taxon>Streptophyta</taxon>
        <taxon>Embryophyta</taxon>
        <taxon>Tracheophyta</taxon>
        <taxon>Lycopodiopsida</taxon>
        <taxon>Selaginellales</taxon>
        <taxon>Selaginellaceae</taxon>
        <taxon>Selaginella</taxon>
    </lineage>
</organism>
<keyword evidence="1" id="KW-0732">Signal</keyword>
<name>A0A7S5FHM8_SELUN</name>
<evidence type="ECO:0000259" key="2">
    <source>
        <dbReference type="PROSITE" id="PS51277"/>
    </source>
</evidence>
<feature type="chain" id="PRO_5030867500" evidence="1">
    <location>
        <begin position="21"/>
        <end position="456"/>
    </location>
</feature>
<dbReference type="SMART" id="SM01045">
    <property type="entry name" value="BURP"/>
    <property type="match status" value="1"/>
</dbReference>